<reference evidence="4 5" key="1">
    <citation type="journal article" date="2015" name="Proc. Natl. Acad. Sci. U.S.A.">
        <title>The resurrection genome of Boea hygrometrica: A blueprint for survival of dehydration.</title>
        <authorList>
            <person name="Xiao L."/>
            <person name="Yang G."/>
            <person name="Zhang L."/>
            <person name="Yang X."/>
            <person name="Zhao S."/>
            <person name="Ji Z."/>
            <person name="Zhou Q."/>
            <person name="Hu M."/>
            <person name="Wang Y."/>
            <person name="Chen M."/>
            <person name="Xu Y."/>
            <person name="Jin H."/>
            <person name="Xiao X."/>
            <person name="Hu G."/>
            <person name="Bao F."/>
            <person name="Hu Y."/>
            <person name="Wan P."/>
            <person name="Li L."/>
            <person name="Deng X."/>
            <person name="Kuang T."/>
            <person name="Xiang C."/>
            <person name="Zhu J.K."/>
            <person name="Oliver M.J."/>
            <person name="He Y."/>
        </authorList>
    </citation>
    <scope>NUCLEOTIDE SEQUENCE [LARGE SCALE GENOMIC DNA]</scope>
    <source>
        <strain evidence="5">cv. XS01</strain>
    </source>
</reference>
<accession>A0A2Z7ABM9</accession>
<keyword evidence="5" id="KW-1185">Reference proteome</keyword>
<dbReference type="InterPro" id="IPR002885">
    <property type="entry name" value="PPR_rpt"/>
</dbReference>
<gene>
    <name evidence="4" type="ORF">F511_19203</name>
</gene>
<dbReference type="Proteomes" id="UP000250235">
    <property type="component" value="Unassembled WGS sequence"/>
</dbReference>
<protein>
    <submittedName>
        <fullName evidence="4">Pentatricopeptide repeat-containing protein</fullName>
    </submittedName>
</protein>
<evidence type="ECO:0000256" key="1">
    <source>
        <dbReference type="ARBA" id="ARBA00022737"/>
    </source>
</evidence>
<dbReference type="OrthoDB" id="778140at2759"/>
<sequence>MDIVICCRCTYPVLNCNLIIFSNGKVFAAHSNRRKRESRKLELPKNLRNPRRTKLPPDFYPAVLHSKESVLSKAPSTDSTIIAPAVEEYGDETDDSNNSDDNLVWELDEIEAISSLFKGRVPQKPGNINRERPLPPPVPHKIRPLGLPTPKKLTKNHLAVSARQPISNQIYKNPTFLIGLAREIRSLPPETNMSTVLSQWARFLRKGSLSLTVRELGHMGLPDRALHVFCWVQNQPHLFPDDRILASTVEVLARANELKIPFDLDKFTSLAGRNVYEAMVKGFIRGGNLSLAWELLYAAKEGKRMLDSCIYAKLILALGKNPDKIMLSLPLLEELAARDDLKLTPQDCTSIMKVCIKLGKFDIVESLYDWFKKSGTTPTVVMQTTLIHSRYSANKYREAMAVVWEMEASNTLFDLPAYRTLIKLFIALNDFSRTSRYFSKLKESGLAPAFDIYCELISFYLASGRLAKCKHMCQEAEMAGFMVDDRIRSQMHLGR</sequence>
<evidence type="ECO:0000313" key="5">
    <source>
        <dbReference type="Proteomes" id="UP000250235"/>
    </source>
</evidence>
<dbReference type="PANTHER" id="PTHR47930:SF2">
    <property type="entry name" value="PENTATRICOPEPTIDE REPEAT PROTEIN (AFU_ORTHOLOGUE AFUA_8G04250)"/>
    <property type="match status" value="1"/>
</dbReference>
<dbReference type="InterPro" id="IPR011990">
    <property type="entry name" value="TPR-like_helical_dom_sf"/>
</dbReference>
<dbReference type="Pfam" id="PF13812">
    <property type="entry name" value="PPR_3"/>
    <property type="match status" value="2"/>
</dbReference>
<organism evidence="4 5">
    <name type="scientific">Dorcoceras hygrometricum</name>
    <dbReference type="NCBI Taxonomy" id="472368"/>
    <lineage>
        <taxon>Eukaryota</taxon>
        <taxon>Viridiplantae</taxon>
        <taxon>Streptophyta</taxon>
        <taxon>Embryophyta</taxon>
        <taxon>Tracheophyta</taxon>
        <taxon>Spermatophyta</taxon>
        <taxon>Magnoliopsida</taxon>
        <taxon>eudicotyledons</taxon>
        <taxon>Gunneridae</taxon>
        <taxon>Pentapetalae</taxon>
        <taxon>asterids</taxon>
        <taxon>lamiids</taxon>
        <taxon>Lamiales</taxon>
        <taxon>Gesneriaceae</taxon>
        <taxon>Didymocarpoideae</taxon>
        <taxon>Trichosporeae</taxon>
        <taxon>Loxocarpinae</taxon>
        <taxon>Dorcoceras</taxon>
    </lineage>
</organism>
<evidence type="ECO:0000256" key="3">
    <source>
        <dbReference type="SAM" id="MobiDB-lite"/>
    </source>
</evidence>
<keyword evidence="1" id="KW-0677">Repeat</keyword>
<evidence type="ECO:0000256" key="2">
    <source>
        <dbReference type="PROSITE-ProRule" id="PRU00708"/>
    </source>
</evidence>
<dbReference type="Gene3D" id="1.25.40.10">
    <property type="entry name" value="Tetratricopeptide repeat domain"/>
    <property type="match status" value="2"/>
</dbReference>
<proteinExistence type="predicted"/>
<dbReference type="PANTHER" id="PTHR47930">
    <property type="entry name" value="YALI0C12947P"/>
    <property type="match status" value="1"/>
</dbReference>
<feature type="repeat" description="PPR" evidence="2">
    <location>
        <begin position="414"/>
        <end position="448"/>
    </location>
</feature>
<dbReference type="PROSITE" id="PS51375">
    <property type="entry name" value="PPR"/>
    <property type="match status" value="1"/>
</dbReference>
<dbReference type="EMBL" id="KV017460">
    <property type="protein sequence ID" value="KZV18427.1"/>
    <property type="molecule type" value="Genomic_DNA"/>
</dbReference>
<dbReference type="AlphaFoldDB" id="A0A2Z7ABM9"/>
<evidence type="ECO:0000313" key="4">
    <source>
        <dbReference type="EMBL" id="KZV18427.1"/>
    </source>
</evidence>
<name>A0A2Z7ABM9_9LAMI</name>
<feature type="region of interest" description="Disordered" evidence="3">
    <location>
        <begin position="121"/>
        <end position="149"/>
    </location>
</feature>